<dbReference type="SUPFAM" id="SSF56349">
    <property type="entry name" value="DNA breaking-rejoining enzymes"/>
    <property type="match status" value="1"/>
</dbReference>
<evidence type="ECO:0000256" key="4">
    <source>
        <dbReference type="PROSITE-ProRule" id="PRU01248"/>
    </source>
</evidence>
<dbReference type="KEGG" id="lrt:LRI_1993"/>
<evidence type="ECO:0000256" key="1">
    <source>
        <dbReference type="ARBA" id="ARBA00008857"/>
    </source>
</evidence>
<dbReference type="Pfam" id="PF13102">
    <property type="entry name" value="Phage_int_SAM_5"/>
    <property type="match status" value="1"/>
</dbReference>
<dbReference type="Proteomes" id="UP000014360">
    <property type="component" value="Plasmid pLRI02"/>
</dbReference>
<feature type="domain" description="Tyr recombinase" evidence="5">
    <location>
        <begin position="176"/>
        <end position="365"/>
    </location>
</feature>
<evidence type="ECO:0000259" key="6">
    <source>
        <dbReference type="PROSITE" id="PS51900"/>
    </source>
</evidence>
<name>R9WM41_LIMRT</name>
<evidence type="ECO:0000259" key="5">
    <source>
        <dbReference type="PROSITE" id="PS51898"/>
    </source>
</evidence>
<dbReference type="CDD" id="cd01189">
    <property type="entry name" value="INT_ICEBs1_C_like"/>
    <property type="match status" value="1"/>
</dbReference>
<dbReference type="PANTHER" id="PTHR30349:SF64">
    <property type="entry name" value="PROPHAGE INTEGRASE INTD-RELATED"/>
    <property type="match status" value="1"/>
</dbReference>
<evidence type="ECO:0000313" key="8">
    <source>
        <dbReference type="Proteomes" id="UP000014360"/>
    </source>
</evidence>
<evidence type="ECO:0000256" key="3">
    <source>
        <dbReference type="ARBA" id="ARBA00023172"/>
    </source>
</evidence>
<gene>
    <name evidence="7" type="ORF">LRI_1993</name>
</gene>
<protein>
    <submittedName>
        <fullName evidence="7">Integrase family protein</fullName>
    </submittedName>
</protein>
<reference evidence="7 8" key="1">
    <citation type="submission" date="2013-06" db="EMBL/GenBank/DDBJ databases">
        <title>The Complete Genome Sequence of Lactobacillus reuteri I5007, a Probiotic Strain Isolated from Healthy Pig.</title>
        <authorList>
            <person name="Hou C."/>
            <person name="Qiao S."/>
            <person name="Zeng X."/>
            <person name="Ma X."/>
            <person name="Yang F."/>
        </authorList>
    </citation>
    <scope>NUCLEOTIDE SEQUENCE [LARGE SCALE GENOMIC DNA]</scope>
    <source>
        <strain evidence="7 8">I5007</strain>
        <plasmid evidence="7 8">pLRI02</plasmid>
    </source>
</reference>
<dbReference type="EMBL" id="CP006014">
    <property type="protein sequence ID" value="AGO00203.1"/>
    <property type="molecule type" value="Genomic_DNA"/>
</dbReference>
<keyword evidence="3" id="KW-0233">DNA recombination</keyword>
<dbReference type="AlphaFoldDB" id="R9WM41"/>
<dbReference type="InterPro" id="IPR050090">
    <property type="entry name" value="Tyrosine_recombinase_XerCD"/>
</dbReference>
<dbReference type="InterPro" id="IPR011010">
    <property type="entry name" value="DNA_brk_join_enz"/>
</dbReference>
<dbReference type="PATRIC" id="fig|1340495.3.peg.1992"/>
<evidence type="ECO:0000256" key="2">
    <source>
        <dbReference type="ARBA" id="ARBA00023125"/>
    </source>
</evidence>
<evidence type="ECO:0000313" key="7">
    <source>
        <dbReference type="EMBL" id="AGO00203.1"/>
    </source>
</evidence>
<proteinExistence type="inferred from homology"/>
<comment type="similarity">
    <text evidence="1">Belongs to the 'phage' integrase family.</text>
</comment>
<dbReference type="HOGENOM" id="CLU_027562_17_6_9"/>
<dbReference type="Gene3D" id="1.10.150.130">
    <property type="match status" value="1"/>
</dbReference>
<sequence length="370" mass="43329">MWIENLPDGRFKFRERYKDPLTGKSFKVSVTVAKNTTHTRKEAQIKLDKKITEILKSIQYGKIKHGIHLKELNDEWLPTYKLEVRANTYSNAESRLRRVMRDIKPDTLIEKITPNYLTNYFNNLLYKQNLKNGTVSHIKQTLNVMFDYAVLHDYLKENPIQKVKIRYRKEDGSAKPRDKFLEEDELKKVLEFEYQAGNPYGRFCEFLYLTGLRYGEAAALTPDDIKGNKAVISGTLIKLPREAAYKQNSTKTTAGMRTITLPQRALEIIEKQRQEFPDSKFLFCTKRKDFIPEVTLNHQLRRAKEKFKINKKVDCHIFRHTHISKLAELGIPLYVIQDHVGHADDKTTNLIYLHVTKKAQQKLDSQLDKL</sequence>
<dbReference type="InterPro" id="IPR002104">
    <property type="entry name" value="Integrase_catalytic"/>
</dbReference>
<dbReference type="InterPro" id="IPR013762">
    <property type="entry name" value="Integrase-like_cat_sf"/>
</dbReference>
<dbReference type="InterPro" id="IPR010998">
    <property type="entry name" value="Integrase_recombinase_N"/>
</dbReference>
<geneLocation type="plasmid" evidence="7 8">
    <name>pLRI02</name>
</geneLocation>
<dbReference type="PROSITE" id="PS51900">
    <property type="entry name" value="CB"/>
    <property type="match status" value="1"/>
</dbReference>
<dbReference type="InterPro" id="IPR044068">
    <property type="entry name" value="CB"/>
</dbReference>
<accession>R9WM41</accession>
<dbReference type="GO" id="GO:0006310">
    <property type="term" value="P:DNA recombination"/>
    <property type="evidence" value="ECO:0007669"/>
    <property type="project" value="UniProtKB-KW"/>
</dbReference>
<dbReference type="InterPro" id="IPR025269">
    <property type="entry name" value="SAM-like_dom"/>
</dbReference>
<dbReference type="PROSITE" id="PS51898">
    <property type="entry name" value="TYR_RECOMBINASE"/>
    <property type="match status" value="1"/>
</dbReference>
<dbReference type="Gene3D" id="1.10.443.10">
    <property type="entry name" value="Intergrase catalytic core"/>
    <property type="match status" value="1"/>
</dbReference>
<organism evidence="7 8">
    <name type="scientific">Limosilactobacillus reuteri I5007</name>
    <dbReference type="NCBI Taxonomy" id="1340495"/>
    <lineage>
        <taxon>Bacteria</taxon>
        <taxon>Bacillati</taxon>
        <taxon>Bacillota</taxon>
        <taxon>Bacilli</taxon>
        <taxon>Lactobacillales</taxon>
        <taxon>Lactobacillaceae</taxon>
        <taxon>Limosilactobacillus</taxon>
    </lineage>
</organism>
<keyword evidence="2 4" id="KW-0238">DNA-binding</keyword>
<dbReference type="RefSeq" id="WP_016497226.1">
    <property type="nucleotide sequence ID" value="NC_021496.1"/>
</dbReference>
<keyword evidence="7" id="KW-0614">Plasmid</keyword>
<dbReference type="PANTHER" id="PTHR30349">
    <property type="entry name" value="PHAGE INTEGRASE-RELATED"/>
    <property type="match status" value="1"/>
</dbReference>
<dbReference type="Pfam" id="PF00589">
    <property type="entry name" value="Phage_integrase"/>
    <property type="match status" value="1"/>
</dbReference>
<feature type="domain" description="Core-binding (CB)" evidence="6">
    <location>
        <begin position="67"/>
        <end position="150"/>
    </location>
</feature>
<dbReference type="GO" id="GO:0015074">
    <property type="term" value="P:DNA integration"/>
    <property type="evidence" value="ECO:0007669"/>
    <property type="project" value="InterPro"/>
</dbReference>
<dbReference type="GO" id="GO:0003677">
    <property type="term" value="F:DNA binding"/>
    <property type="evidence" value="ECO:0007669"/>
    <property type="project" value="UniProtKB-UniRule"/>
</dbReference>